<keyword evidence="5" id="KW-0067">ATP-binding</keyword>
<dbReference type="InterPro" id="IPR011079">
    <property type="entry name" value="Ala_racemase_C"/>
</dbReference>
<dbReference type="PRINTS" id="PR00992">
    <property type="entry name" value="ALARACEMASE"/>
</dbReference>
<feature type="active site" description="Proton acceptor; specific for L-alanine" evidence="8">
    <location>
        <position position="723"/>
    </location>
</feature>
<proteinExistence type="inferred from homology"/>
<evidence type="ECO:0000256" key="2">
    <source>
        <dbReference type="ARBA" id="ARBA00001933"/>
    </source>
</evidence>
<dbReference type="Gene3D" id="3.90.190.20">
    <property type="entry name" value="Mur ligase, C-terminal domain"/>
    <property type="match status" value="1"/>
</dbReference>
<comment type="function">
    <text evidence="8">Catalyzes the interconversion of L-alanine and D-alanine. May also act on other amino acids.</text>
</comment>
<dbReference type="GO" id="GO:0005524">
    <property type="term" value="F:ATP binding"/>
    <property type="evidence" value="ECO:0007669"/>
    <property type="project" value="UniProtKB-KW"/>
</dbReference>
<keyword evidence="6 8" id="KW-0663">Pyridoxal phosphate</keyword>
<protein>
    <recommendedName>
        <fullName evidence="8">Alanine racemase</fullName>
        <ecNumber evidence="8">5.1.1.1</ecNumber>
    </recommendedName>
</protein>
<evidence type="ECO:0000259" key="11">
    <source>
        <dbReference type="SMART" id="SM01005"/>
    </source>
</evidence>
<keyword evidence="3" id="KW-0436">Ligase</keyword>
<dbReference type="Proteomes" id="UP000251241">
    <property type="component" value="Unassembled WGS sequence"/>
</dbReference>
<dbReference type="SUPFAM" id="SSF63418">
    <property type="entry name" value="MurE/MurF N-terminal domain"/>
    <property type="match status" value="1"/>
</dbReference>
<dbReference type="InterPro" id="IPR051046">
    <property type="entry name" value="MurCDEF_CellWall_CoF430Synth"/>
</dbReference>
<organism evidence="12 13">
    <name type="scientific">Sphingobacterium multivorum</name>
    <dbReference type="NCBI Taxonomy" id="28454"/>
    <lineage>
        <taxon>Bacteria</taxon>
        <taxon>Pseudomonadati</taxon>
        <taxon>Bacteroidota</taxon>
        <taxon>Sphingobacteriia</taxon>
        <taxon>Sphingobacteriales</taxon>
        <taxon>Sphingobacteriaceae</taxon>
        <taxon>Sphingobacterium</taxon>
    </lineage>
</organism>
<comment type="pathway">
    <text evidence="8">Amino-acid biosynthesis; D-alanine biosynthesis; D-alanine from L-alanine: step 1/1.</text>
</comment>
<dbReference type="InterPro" id="IPR035911">
    <property type="entry name" value="MurE/MurF_N"/>
</dbReference>
<dbReference type="InterPro" id="IPR009006">
    <property type="entry name" value="Ala_racemase/Decarboxylase_C"/>
</dbReference>
<comment type="cofactor">
    <cofactor evidence="2 8 9">
        <name>pyridoxal 5'-phosphate</name>
        <dbReference type="ChEBI" id="CHEBI:597326"/>
    </cofactor>
</comment>
<feature type="binding site" evidence="8 10">
    <location>
        <position position="596"/>
    </location>
    <ligand>
        <name>substrate</name>
    </ligand>
</feature>
<dbReference type="InterPro" id="IPR036615">
    <property type="entry name" value="Mur_ligase_C_dom_sf"/>
</dbReference>
<comment type="similarity">
    <text evidence="8">Belongs to the alanine racemase family.</text>
</comment>
<dbReference type="Gene3D" id="3.40.1190.10">
    <property type="entry name" value="Mur-like, catalytic domain"/>
    <property type="match status" value="1"/>
</dbReference>
<dbReference type="NCBIfam" id="NF008897">
    <property type="entry name" value="PRK11930.1"/>
    <property type="match status" value="1"/>
</dbReference>
<evidence type="ECO:0000256" key="3">
    <source>
        <dbReference type="ARBA" id="ARBA00022598"/>
    </source>
</evidence>
<accession>A0A2X2LR49</accession>
<dbReference type="FunFam" id="3.20.20.10:FF:000002">
    <property type="entry name" value="Alanine racemase"/>
    <property type="match status" value="1"/>
</dbReference>
<evidence type="ECO:0000256" key="10">
    <source>
        <dbReference type="PIRSR" id="PIRSR600821-52"/>
    </source>
</evidence>
<dbReference type="InterPro" id="IPR029066">
    <property type="entry name" value="PLP-binding_barrel"/>
</dbReference>
<dbReference type="EMBL" id="UAUU01000011">
    <property type="protein sequence ID" value="SPZ91960.1"/>
    <property type="molecule type" value="Genomic_DNA"/>
</dbReference>
<dbReference type="InterPro" id="IPR036565">
    <property type="entry name" value="Mur-like_cat_sf"/>
</dbReference>
<feature type="active site" description="Proton acceptor; specific for D-alanine" evidence="8">
    <location>
        <position position="498"/>
    </location>
</feature>
<dbReference type="InterPro" id="IPR000821">
    <property type="entry name" value="Ala_racemase"/>
</dbReference>
<comment type="catalytic activity">
    <reaction evidence="1 8">
        <text>L-alanine = D-alanine</text>
        <dbReference type="Rhea" id="RHEA:20249"/>
        <dbReference type="ChEBI" id="CHEBI:57416"/>
        <dbReference type="ChEBI" id="CHEBI:57972"/>
        <dbReference type="EC" id="5.1.1.1"/>
    </reaction>
</comment>
<dbReference type="SUPFAM" id="SSF51419">
    <property type="entry name" value="PLP-binding barrel"/>
    <property type="match status" value="1"/>
</dbReference>
<dbReference type="Pfam" id="PF01168">
    <property type="entry name" value="Ala_racemase_N"/>
    <property type="match status" value="1"/>
</dbReference>
<feature type="modified residue" description="N6-(pyridoxal phosphate)lysine" evidence="8 9">
    <location>
        <position position="498"/>
    </location>
</feature>
<name>A0A2X2LR49_SPHMU</name>
<dbReference type="SUPFAM" id="SSF53244">
    <property type="entry name" value="MurD-like peptide ligases, peptide-binding domain"/>
    <property type="match status" value="1"/>
</dbReference>
<dbReference type="GO" id="GO:0030170">
    <property type="term" value="F:pyridoxal phosphate binding"/>
    <property type="evidence" value="ECO:0007669"/>
    <property type="project" value="UniProtKB-UniRule"/>
</dbReference>
<gene>
    <name evidence="12" type="primary">alr</name>
    <name evidence="12" type="ORF">NCTC11343_04009</name>
</gene>
<evidence type="ECO:0000256" key="5">
    <source>
        <dbReference type="ARBA" id="ARBA00022840"/>
    </source>
</evidence>
<dbReference type="GO" id="GO:0030632">
    <property type="term" value="P:D-alanine biosynthetic process"/>
    <property type="evidence" value="ECO:0007669"/>
    <property type="project" value="UniProtKB-UniRule"/>
</dbReference>
<keyword evidence="4" id="KW-0547">Nucleotide-binding</keyword>
<dbReference type="PANTHER" id="PTHR43024">
    <property type="entry name" value="UDP-N-ACETYLMURAMOYL-TRIPEPTIDE--D-ALANYL-D-ALANINE LIGASE"/>
    <property type="match status" value="1"/>
</dbReference>
<evidence type="ECO:0000256" key="6">
    <source>
        <dbReference type="ARBA" id="ARBA00022898"/>
    </source>
</evidence>
<dbReference type="SUPFAM" id="SSF53623">
    <property type="entry name" value="MurD-like peptide ligases, catalytic domain"/>
    <property type="match status" value="1"/>
</dbReference>
<dbReference type="Gene3D" id="3.20.20.10">
    <property type="entry name" value="Alanine racemase"/>
    <property type="match status" value="1"/>
</dbReference>
<feature type="domain" description="Alanine racemase C-terminal" evidence="11">
    <location>
        <begin position="702"/>
        <end position="823"/>
    </location>
</feature>
<dbReference type="CDD" id="cd00430">
    <property type="entry name" value="PLPDE_III_AR"/>
    <property type="match status" value="1"/>
</dbReference>
<dbReference type="Gene3D" id="2.40.37.10">
    <property type="entry name" value="Lyase, Ornithine Decarboxylase, Chain A, domain 1"/>
    <property type="match status" value="1"/>
</dbReference>
<feature type="binding site" evidence="8 10">
    <location>
        <position position="772"/>
    </location>
    <ligand>
        <name>substrate</name>
    </ligand>
</feature>
<dbReference type="HAMAP" id="MF_01201">
    <property type="entry name" value="Ala_racemase"/>
    <property type="match status" value="1"/>
</dbReference>
<dbReference type="InterPro" id="IPR001608">
    <property type="entry name" value="Ala_racemase_N"/>
</dbReference>
<dbReference type="UniPathway" id="UPA00042">
    <property type="reaction ID" value="UER00497"/>
</dbReference>
<sequence>MFSFDTIKNIRRMYKISEIAQILHPNRTFITDPNSFVQHLFYDSRKIVQADNGIFFALQKNRDGHRYIREAYDKGVRNFVLQIDSAQEMEFLEANILWVADSLVAMQELATFHRQKFDYPVIGITGSNGKTIVKEWLFQLMSPEYKIYRSPKSYNSQLGVALSLWGLSDQYNLALIEAGISEKGEMQRLEQMIKPTIGLLTNIGVAHKAGFKSKEEKTYEKLELFKHVETMIFPNTYLENVQLPYRPRKFSWGLDEGLSLEVYSIKQVNDRFTMVTFYYTGRTFAVEVPFVDKGNVENAINCVAVMLRFGYENEVIASRIKELQPVAMRLELKKGKKNSSIIDDSYSNDLDALQIALEFLNQQGQHPFKMLILSDIPGVTIEDEKSLSKLRRLLSEYRLDKLILIGEVLPKLAAQFDVPSISYSDTAAFLADIRSLSFENATVLLKGGREFHFERISQLLVAKSHDTVLEINLNALENNLNVYRQLLPKHVKLMTMVKAFSYGSGSFEIANLLQFNRVDYLTVAFADEGVDLRGAGITLPIVVMSPDESSFESIVQYNLEPEIYSFRILFSFLNFLKTKQITSFPIHIKIDTGMHRLGFMPDEVNRLIAVLRTEAVLVVKSAFSHLASAGNEKDREFTQRQIDLLDDFTKRLESGLGYSFLRHIAATSGIELWPNAYFDMVRLGIGLYGIDIERHDLPIREASTLKTNVTQIKYLPASETVGYNRHGVLYRDSKIATIKIGYADGYDRRFGNGVGKMLVNGFLVPTIGDICMDMCMLDVTDVEVGEEDEVIVYPDIKSAAKAIGTIPYELLTSISQRVKRVYFYE</sequence>
<dbReference type="GO" id="GO:0016881">
    <property type="term" value="F:acid-amino acid ligase activity"/>
    <property type="evidence" value="ECO:0007669"/>
    <property type="project" value="InterPro"/>
</dbReference>
<dbReference type="SMART" id="SM01005">
    <property type="entry name" value="Ala_racemase_C"/>
    <property type="match status" value="1"/>
</dbReference>
<evidence type="ECO:0000256" key="1">
    <source>
        <dbReference type="ARBA" id="ARBA00000316"/>
    </source>
</evidence>
<dbReference type="Gene3D" id="3.40.1390.10">
    <property type="entry name" value="MurE/MurF, N-terminal domain"/>
    <property type="match status" value="1"/>
</dbReference>
<evidence type="ECO:0000313" key="12">
    <source>
        <dbReference type="EMBL" id="SPZ91960.1"/>
    </source>
</evidence>
<evidence type="ECO:0000313" key="13">
    <source>
        <dbReference type="Proteomes" id="UP000251241"/>
    </source>
</evidence>
<dbReference type="Pfam" id="PF00842">
    <property type="entry name" value="Ala_racemase_C"/>
    <property type="match status" value="1"/>
</dbReference>
<dbReference type="GO" id="GO:0008784">
    <property type="term" value="F:alanine racemase activity"/>
    <property type="evidence" value="ECO:0007669"/>
    <property type="project" value="UniProtKB-UniRule"/>
</dbReference>
<evidence type="ECO:0000256" key="9">
    <source>
        <dbReference type="PIRSR" id="PIRSR600821-50"/>
    </source>
</evidence>
<dbReference type="AlphaFoldDB" id="A0A2X2LR49"/>
<evidence type="ECO:0000256" key="4">
    <source>
        <dbReference type="ARBA" id="ARBA00022741"/>
    </source>
</evidence>
<dbReference type="Pfam" id="PF08245">
    <property type="entry name" value="Mur_ligase_M"/>
    <property type="match status" value="1"/>
</dbReference>
<dbReference type="InterPro" id="IPR013221">
    <property type="entry name" value="Mur_ligase_cen"/>
</dbReference>
<dbReference type="PANTHER" id="PTHR43024:SF1">
    <property type="entry name" value="UDP-N-ACETYLMURAMOYL-TRIPEPTIDE--D-ALANYL-D-ALANINE LIGASE"/>
    <property type="match status" value="1"/>
</dbReference>
<reference evidence="12 13" key="1">
    <citation type="submission" date="2018-06" db="EMBL/GenBank/DDBJ databases">
        <authorList>
            <consortium name="Pathogen Informatics"/>
            <person name="Doyle S."/>
        </authorList>
    </citation>
    <scope>NUCLEOTIDE SEQUENCE [LARGE SCALE GENOMIC DNA]</scope>
    <source>
        <strain evidence="12 13">NCTC11343</strain>
    </source>
</reference>
<dbReference type="EC" id="5.1.1.1" evidence="8"/>
<evidence type="ECO:0000256" key="7">
    <source>
        <dbReference type="ARBA" id="ARBA00023235"/>
    </source>
</evidence>
<evidence type="ECO:0000256" key="8">
    <source>
        <dbReference type="HAMAP-Rule" id="MF_01201"/>
    </source>
</evidence>
<keyword evidence="7 8" id="KW-0413">Isomerase</keyword>
<dbReference type="SUPFAM" id="SSF50621">
    <property type="entry name" value="Alanine racemase C-terminal domain-like"/>
    <property type="match status" value="1"/>
</dbReference>
<dbReference type="NCBIfam" id="TIGR00492">
    <property type="entry name" value="alr"/>
    <property type="match status" value="1"/>
</dbReference>